<gene>
    <name evidence="1" type="ORF">AB5L97_10930</name>
</gene>
<evidence type="ECO:0008006" key="2">
    <source>
        <dbReference type="Google" id="ProtNLM"/>
    </source>
</evidence>
<dbReference type="EMBL" id="CP163302">
    <property type="protein sequence ID" value="XDP43823.1"/>
    <property type="molecule type" value="Genomic_DNA"/>
</dbReference>
<sequence>MSEETWTPPRWVAVFSKAELQQLAVAQDQRNRELRNIITRLREQLRAQDGGDGA</sequence>
<dbReference type="KEGG" id="spue:AB5L97_10930"/>
<accession>A0AB39KY79</accession>
<name>A0AB39KY79_9MICC</name>
<evidence type="ECO:0000313" key="1">
    <source>
        <dbReference type="EMBL" id="XDP43823.1"/>
    </source>
</evidence>
<dbReference type="RefSeq" id="WP_369044711.1">
    <property type="nucleotide sequence ID" value="NZ_CP163302.1"/>
</dbReference>
<organism evidence="1">
    <name type="scientific">Sinomonas puerhi</name>
    <dbReference type="NCBI Taxonomy" id="3238584"/>
    <lineage>
        <taxon>Bacteria</taxon>
        <taxon>Bacillati</taxon>
        <taxon>Actinomycetota</taxon>
        <taxon>Actinomycetes</taxon>
        <taxon>Micrococcales</taxon>
        <taxon>Micrococcaceae</taxon>
        <taxon>Sinomonas</taxon>
    </lineage>
</organism>
<protein>
    <recommendedName>
        <fullName evidence="2">Arc-like DNA binding dprotein</fullName>
    </recommendedName>
</protein>
<reference evidence="1" key="1">
    <citation type="submission" date="2024-07" db="EMBL/GenBank/DDBJ databases">
        <authorList>
            <person name="fu j."/>
        </authorList>
    </citation>
    <scope>NUCLEOTIDE SEQUENCE</scope>
    <source>
        <strain evidence="1">P10A9</strain>
    </source>
</reference>
<proteinExistence type="predicted"/>
<dbReference type="AlphaFoldDB" id="A0AB39KY79"/>